<evidence type="ECO:0000256" key="8">
    <source>
        <dbReference type="ARBA" id="ARBA00047746"/>
    </source>
</evidence>
<sequence length="481" mass="52538">MKIRKGDIHKIEDYLWEIPKSFRPKMRVPARVLASEPLLDDIMEDRSLVQLVNVASLPGIQGASLVMPDVHEGYGFPIGGVAATLYPDGAISPGGIGYDINCGVRLLTSNQKITDIRHRLEELSKEMYAQIPSGMGKGGQIRLSPQEMEDVLRTGAEWAVEKGYGKKDDLAFMESRGRLGNADPSLISEMAKKRGTDQLGTIGSGNHFVEVDYVEEIYDTTAAKAFGLSKGQVVVLIHTGSRGLGHQVATDYIRRIMAAMPHYGIEVPDRELACVPFNSEEGQNYFKAMCAAANYAWCNREVISWEARTAWKNIFGSDQSLKLMYDIAHNIAKVETHRVHGEEVGTIVHRKGATRAFGPGFEELPEVYRSVGQPVIIPGSMGTCSYVLVGTTKSQELTFGSCCHGAGRRLSRTAAKKQVNAPVLKEQLKEEGIFVEAGSFKGIAEEAPIAYKDVNMVVETVAISGIAKKVAKLRPVAVIKG</sequence>
<feature type="binding site" evidence="11">
    <location>
        <begin position="206"/>
        <end position="210"/>
    </location>
    <ligand>
        <name>GMP</name>
        <dbReference type="ChEBI" id="CHEBI:58115"/>
    </ligand>
</feature>
<keyword evidence="15" id="KW-1185">Reference proteome</keyword>
<comment type="caution">
    <text evidence="14">The sequence shown here is derived from an EMBL/GenBank/DDBJ whole genome shotgun (WGS) entry which is preliminary data.</text>
</comment>
<protein>
    <recommendedName>
        <fullName evidence="13">tRNA-splicing ligase RtcB</fullName>
        <ecNumber evidence="13">6.5.1.-</ecNumber>
    </recommendedName>
</protein>
<dbReference type="RefSeq" id="WP_152574218.1">
    <property type="nucleotide sequence ID" value="NZ_VIKU02000002.1"/>
</dbReference>
<evidence type="ECO:0000256" key="4">
    <source>
        <dbReference type="ARBA" id="ARBA00022741"/>
    </source>
</evidence>
<feature type="binding site" evidence="11">
    <location>
        <position position="385"/>
    </location>
    <ligand>
        <name>GMP</name>
        <dbReference type="ChEBI" id="CHEBI:58115"/>
    </ligand>
</feature>
<feature type="binding site" evidence="12">
    <location>
        <position position="207"/>
    </location>
    <ligand>
        <name>Mn(2+)</name>
        <dbReference type="ChEBI" id="CHEBI:29035"/>
        <label>1</label>
    </ligand>
</feature>
<feature type="active site" description="GMP-histidine intermediate" evidence="10">
    <location>
        <position position="404"/>
    </location>
</feature>
<dbReference type="GO" id="GO:0005525">
    <property type="term" value="F:GTP binding"/>
    <property type="evidence" value="ECO:0007669"/>
    <property type="project" value="UniProtKB-KW"/>
</dbReference>
<keyword evidence="5" id="KW-0692">RNA repair</keyword>
<dbReference type="EMBL" id="VIKU02000002">
    <property type="protein sequence ID" value="NHF59729.1"/>
    <property type="molecule type" value="Genomic_DNA"/>
</dbReference>
<comment type="subunit">
    <text evidence="13">Monomer.</text>
</comment>
<organism evidence="14 15">
    <name type="scientific">Pelagihabitans pacificus</name>
    <dbReference type="NCBI Taxonomy" id="2696054"/>
    <lineage>
        <taxon>Bacteria</taxon>
        <taxon>Pseudomonadati</taxon>
        <taxon>Bacteroidota</taxon>
        <taxon>Flavobacteriia</taxon>
        <taxon>Flavobacteriales</taxon>
        <taxon>Flavobacteriaceae</taxon>
        <taxon>Pelagihabitans</taxon>
    </lineage>
</organism>
<evidence type="ECO:0000256" key="5">
    <source>
        <dbReference type="ARBA" id="ARBA00022800"/>
    </source>
</evidence>
<keyword evidence="3 12" id="KW-0479">Metal-binding</keyword>
<evidence type="ECO:0000256" key="1">
    <source>
        <dbReference type="ARBA" id="ARBA00008071"/>
    </source>
</evidence>
<evidence type="ECO:0000313" key="14">
    <source>
        <dbReference type="EMBL" id="NHF59729.1"/>
    </source>
</evidence>
<evidence type="ECO:0000256" key="13">
    <source>
        <dbReference type="RuleBase" id="RU371113"/>
    </source>
</evidence>
<keyword evidence="4 11" id="KW-0547">Nucleotide-binding</keyword>
<dbReference type="InterPro" id="IPR001233">
    <property type="entry name" value="RtcB"/>
</dbReference>
<evidence type="ECO:0000256" key="6">
    <source>
        <dbReference type="ARBA" id="ARBA00023134"/>
    </source>
</evidence>
<evidence type="ECO:0000256" key="11">
    <source>
        <dbReference type="PIRSR" id="PIRSR601233-2"/>
    </source>
</evidence>
<dbReference type="SUPFAM" id="SSF103365">
    <property type="entry name" value="Hypothetical protein PH1602"/>
    <property type="match status" value="1"/>
</dbReference>
<feature type="binding site" evidence="11">
    <location>
        <begin position="329"/>
        <end position="330"/>
    </location>
    <ligand>
        <name>GMP</name>
        <dbReference type="ChEBI" id="CHEBI:58115"/>
    </ligand>
</feature>
<dbReference type="PANTHER" id="PTHR11118">
    <property type="entry name" value="RNA-SPLICING LIGASE RTCB HOMOLOG"/>
    <property type="match status" value="1"/>
</dbReference>
<keyword evidence="7 12" id="KW-0464">Manganese</keyword>
<evidence type="ECO:0000313" key="15">
    <source>
        <dbReference type="Proteomes" id="UP000707206"/>
    </source>
</evidence>
<reference evidence="14" key="1">
    <citation type="submission" date="2019-07" db="EMBL/GenBank/DDBJ databases">
        <authorList>
            <person name="De-Chao Zhang Q."/>
        </authorList>
    </citation>
    <scope>NUCLEOTIDE SEQUENCE</scope>
    <source>
        <strain evidence="14">TP-CH-4</strain>
    </source>
</reference>
<dbReference type="InterPro" id="IPR036025">
    <property type="entry name" value="RtcB-like_sf"/>
</dbReference>
<dbReference type="GO" id="GO:0006396">
    <property type="term" value="P:RNA processing"/>
    <property type="evidence" value="ECO:0007669"/>
    <property type="project" value="InterPro"/>
</dbReference>
<evidence type="ECO:0000256" key="3">
    <source>
        <dbReference type="ARBA" id="ARBA00022723"/>
    </source>
</evidence>
<dbReference type="GO" id="GO:0003972">
    <property type="term" value="F:RNA ligase (ATP) activity"/>
    <property type="evidence" value="ECO:0007669"/>
    <property type="project" value="TreeGrafter"/>
</dbReference>
<dbReference type="Proteomes" id="UP000707206">
    <property type="component" value="Unassembled WGS sequence"/>
</dbReference>
<feature type="binding site" evidence="12">
    <location>
        <position position="99"/>
    </location>
    <ligand>
        <name>Mn(2+)</name>
        <dbReference type="ChEBI" id="CHEBI:29035"/>
        <label>1</label>
    </ligand>
</feature>
<comment type="similarity">
    <text evidence="1 13">Belongs to the RtcB family.</text>
</comment>
<feature type="binding site" evidence="11">
    <location>
        <position position="480"/>
    </location>
    <ligand>
        <name>GMP</name>
        <dbReference type="ChEBI" id="CHEBI:58115"/>
    </ligand>
</feature>
<comment type="cofactor">
    <cofactor evidence="12 13">
        <name>Mn(2+)</name>
        <dbReference type="ChEBI" id="CHEBI:29035"/>
    </cofactor>
    <text evidence="12 13">Binds 2 manganese ions per subunit.</text>
</comment>
<dbReference type="PROSITE" id="PS01288">
    <property type="entry name" value="UPF0027"/>
    <property type="match status" value="1"/>
</dbReference>
<keyword evidence="2 13" id="KW-0436">Ligase</keyword>
<accession>A0A967AST8</accession>
<evidence type="ECO:0000256" key="7">
    <source>
        <dbReference type="ARBA" id="ARBA00023211"/>
    </source>
</evidence>
<feature type="binding site" evidence="12">
    <location>
        <position position="329"/>
    </location>
    <ligand>
        <name>Mn(2+)</name>
        <dbReference type="ChEBI" id="CHEBI:29035"/>
        <label>2</label>
    </ligand>
</feature>
<evidence type="ECO:0000256" key="12">
    <source>
        <dbReference type="PIRSR" id="PIRSR601233-3"/>
    </source>
</evidence>
<evidence type="ECO:0000256" key="9">
    <source>
        <dbReference type="ARBA" id="ARBA00049514"/>
    </source>
</evidence>
<comment type="catalytic activity">
    <reaction evidence="8">
        <text>a 3'-end 3'-phospho-ribonucleotide-RNA + a 5'-end dephospho-ribonucleoside-RNA + GTP = a ribonucleotidyl-ribonucleotide-RNA + GMP + diphosphate</text>
        <dbReference type="Rhea" id="RHEA:68076"/>
        <dbReference type="Rhea" id="RHEA-COMP:10463"/>
        <dbReference type="Rhea" id="RHEA-COMP:13936"/>
        <dbReference type="Rhea" id="RHEA-COMP:17355"/>
        <dbReference type="ChEBI" id="CHEBI:33019"/>
        <dbReference type="ChEBI" id="CHEBI:37565"/>
        <dbReference type="ChEBI" id="CHEBI:58115"/>
        <dbReference type="ChEBI" id="CHEBI:83062"/>
        <dbReference type="ChEBI" id="CHEBI:138284"/>
        <dbReference type="ChEBI" id="CHEBI:173118"/>
        <dbReference type="EC" id="6.5.1.8"/>
    </reaction>
</comment>
<dbReference type="PANTHER" id="PTHR11118:SF1">
    <property type="entry name" value="RNA-SPLICING LIGASE RTCB HOMOLOG"/>
    <property type="match status" value="1"/>
</dbReference>
<dbReference type="AlphaFoldDB" id="A0A967AST8"/>
<dbReference type="Pfam" id="PF01139">
    <property type="entry name" value="RtcB"/>
    <property type="match status" value="1"/>
</dbReference>
<feature type="binding site" evidence="11">
    <location>
        <begin position="404"/>
        <end position="407"/>
    </location>
    <ligand>
        <name>GMP</name>
        <dbReference type="ChEBI" id="CHEBI:58115"/>
    </ligand>
</feature>
<dbReference type="Gene3D" id="3.90.1860.10">
    <property type="entry name" value="tRNA-splicing ligase RtcB"/>
    <property type="match status" value="1"/>
</dbReference>
<feature type="binding site" evidence="11">
    <location>
        <begin position="378"/>
        <end position="381"/>
    </location>
    <ligand>
        <name>GMP</name>
        <dbReference type="ChEBI" id="CHEBI:58115"/>
    </ligand>
</feature>
<dbReference type="GO" id="GO:0042245">
    <property type="term" value="P:RNA repair"/>
    <property type="evidence" value="ECO:0007669"/>
    <property type="project" value="UniProtKB-KW"/>
</dbReference>
<evidence type="ECO:0000256" key="10">
    <source>
        <dbReference type="PIRSR" id="PIRSR601233-1"/>
    </source>
</evidence>
<proteinExistence type="inferred from homology"/>
<gene>
    <name evidence="13" type="primary">rtcB</name>
    <name evidence="14" type="ORF">FK220_010275</name>
</gene>
<name>A0A967AST8_9FLAO</name>
<dbReference type="FunFam" id="3.90.1860.10:FF:000001">
    <property type="entry name" value="tRNA-splicing ligase RtcB homolog"/>
    <property type="match status" value="1"/>
</dbReference>
<feature type="binding site" evidence="12">
    <location>
        <position position="238"/>
    </location>
    <ligand>
        <name>Mn(2+)</name>
        <dbReference type="ChEBI" id="CHEBI:29035"/>
        <label>2</label>
    </ligand>
</feature>
<dbReference type="GO" id="GO:0046872">
    <property type="term" value="F:metal ion binding"/>
    <property type="evidence" value="ECO:0007669"/>
    <property type="project" value="UniProtKB-UniRule"/>
</dbReference>
<keyword evidence="6 11" id="KW-0342">GTP-binding</keyword>
<evidence type="ECO:0000256" key="2">
    <source>
        <dbReference type="ARBA" id="ARBA00022598"/>
    </source>
</evidence>
<dbReference type="GO" id="GO:0170057">
    <property type="term" value="F:RNA ligase (GTP) activity"/>
    <property type="evidence" value="ECO:0007669"/>
    <property type="project" value="UniProtKB-EC"/>
</dbReference>
<dbReference type="EC" id="6.5.1.-" evidence="13"/>
<comment type="catalytic activity">
    <reaction evidence="9">
        <text>a 3'-end 2',3'-cyclophospho-ribonucleotide-RNA + a 5'-end dephospho-ribonucleoside-RNA + GTP + H2O = a ribonucleotidyl-ribonucleotide-RNA + GMP + diphosphate + H(+)</text>
        <dbReference type="Rhea" id="RHEA:68080"/>
        <dbReference type="Rhea" id="RHEA-COMP:10464"/>
        <dbReference type="Rhea" id="RHEA-COMP:13936"/>
        <dbReference type="Rhea" id="RHEA-COMP:17355"/>
        <dbReference type="ChEBI" id="CHEBI:15377"/>
        <dbReference type="ChEBI" id="CHEBI:15378"/>
        <dbReference type="ChEBI" id="CHEBI:33019"/>
        <dbReference type="ChEBI" id="CHEBI:37565"/>
        <dbReference type="ChEBI" id="CHEBI:58115"/>
        <dbReference type="ChEBI" id="CHEBI:83064"/>
        <dbReference type="ChEBI" id="CHEBI:138284"/>
        <dbReference type="ChEBI" id="CHEBI:173118"/>
        <dbReference type="EC" id="6.5.1.8"/>
    </reaction>
</comment>
<reference evidence="14" key="2">
    <citation type="submission" date="2020-03" db="EMBL/GenBank/DDBJ databases">
        <title>Flavobacteriaceae bacterium strain TP-CH-4, a member of the family Flavobacteriaceae isolated from a deep-sea seamount.</title>
        <authorList>
            <person name="Zhang D.-C."/>
        </authorList>
    </citation>
    <scope>NUCLEOTIDE SEQUENCE</scope>
    <source>
        <strain evidence="14">TP-CH-4</strain>
    </source>
</reference>